<dbReference type="Proteomes" id="UP000813824">
    <property type="component" value="Unassembled WGS sequence"/>
</dbReference>
<evidence type="ECO:0000256" key="5">
    <source>
        <dbReference type="ARBA" id="ARBA00022692"/>
    </source>
</evidence>
<evidence type="ECO:0000256" key="11">
    <source>
        <dbReference type="SAM" id="SignalP"/>
    </source>
</evidence>
<evidence type="ECO:0000256" key="8">
    <source>
        <dbReference type="ARBA" id="ARBA00022989"/>
    </source>
</evidence>
<dbReference type="GO" id="GO:0034975">
    <property type="term" value="P:protein folding in endoplasmic reticulum"/>
    <property type="evidence" value="ECO:0007669"/>
    <property type="project" value="TreeGrafter"/>
</dbReference>
<feature type="chain" id="PRO_5035437681" description="ER membrane protein complex subunit 1" evidence="11">
    <location>
        <begin position="20"/>
        <end position="1024"/>
    </location>
</feature>
<dbReference type="SUPFAM" id="SSF50998">
    <property type="entry name" value="Quinoprotein alcohol dehydrogenase-like"/>
    <property type="match status" value="1"/>
</dbReference>
<dbReference type="Pfam" id="PF07774">
    <property type="entry name" value="EMC1_C"/>
    <property type="match status" value="1"/>
</dbReference>
<evidence type="ECO:0000313" key="14">
    <source>
        <dbReference type="EMBL" id="KAH8102954.1"/>
    </source>
</evidence>
<dbReference type="InterPro" id="IPR026895">
    <property type="entry name" value="EMC1"/>
</dbReference>
<evidence type="ECO:0000256" key="1">
    <source>
        <dbReference type="ARBA" id="ARBA00004115"/>
    </source>
</evidence>
<reference evidence="14" key="1">
    <citation type="journal article" date="2021" name="New Phytol.">
        <title>Evolutionary innovations through gain and loss of genes in the ectomycorrhizal Boletales.</title>
        <authorList>
            <person name="Wu G."/>
            <person name="Miyauchi S."/>
            <person name="Morin E."/>
            <person name="Kuo A."/>
            <person name="Drula E."/>
            <person name="Varga T."/>
            <person name="Kohler A."/>
            <person name="Feng B."/>
            <person name="Cao Y."/>
            <person name="Lipzen A."/>
            <person name="Daum C."/>
            <person name="Hundley H."/>
            <person name="Pangilinan J."/>
            <person name="Johnson J."/>
            <person name="Barry K."/>
            <person name="LaButti K."/>
            <person name="Ng V."/>
            <person name="Ahrendt S."/>
            <person name="Min B."/>
            <person name="Choi I.G."/>
            <person name="Park H."/>
            <person name="Plett J.M."/>
            <person name="Magnuson J."/>
            <person name="Spatafora J.W."/>
            <person name="Nagy L.G."/>
            <person name="Henrissat B."/>
            <person name="Grigoriev I.V."/>
            <person name="Yang Z.L."/>
            <person name="Xu J."/>
            <person name="Martin F.M."/>
        </authorList>
    </citation>
    <scope>NUCLEOTIDE SEQUENCE</scope>
    <source>
        <strain evidence="14">KKN 215</strain>
    </source>
</reference>
<keyword evidence="5" id="KW-0812">Transmembrane</keyword>
<keyword evidence="9" id="KW-0472">Membrane</keyword>
<evidence type="ECO:0000256" key="3">
    <source>
        <dbReference type="ARBA" id="ARBA00011276"/>
    </source>
</evidence>
<dbReference type="InterPro" id="IPR058545">
    <property type="entry name" value="Beta-prop_EMC1_1st"/>
</dbReference>
<keyword evidence="6 11" id="KW-0732">Signal</keyword>
<comment type="subcellular location">
    <subcellularLocation>
        <location evidence="1">Endoplasmic reticulum membrane</location>
        <topology evidence="1">Single-pass type I membrane protein</topology>
    </subcellularLocation>
</comment>
<name>A0A8K0XRX4_9AGAR</name>
<dbReference type="Gene3D" id="2.130.10.10">
    <property type="entry name" value="YVTN repeat-like/Quinoprotein amine dehydrogenase"/>
    <property type="match status" value="1"/>
</dbReference>
<accession>A0A8K0XRX4</accession>
<gene>
    <name evidence="14" type="ORF">BXZ70DRAFT_889895</name>
</gene>
<keyword evidence="10" id="KW-0325">Glycoprotein</keyword>
<comment type="subunit">
    <text evidence="3">Component of the ER membrane protein complex (EMC).</text>
</comment>
<proteinExistence type="inferred from homology"/>
<dbReference type="InterPro" id="IPR015943">
    <property type="entry name" value="WD40/YVTN_repeat-like_dom_sf"/>
</dbReference>
<evidence type="ECO:0000256" key="2">
    <source>
        <dbReference type="ARBA" id="ARBA00007904"/>
    </source>
</evidence>
<evidence type="ECO:0000313" key="15">
    <source>
        <dbReference type="Proteomes" id="UP000813824"/>
    </source>
</evidence>
<protein>
    <recommendedName>
        <fullName evidence="4">ER membrane protein complex subunit 1</fullName>
    </recommendedName>
</protein>
<evidence type="ECO:0000256" key="10">
    <source>
        <dbReference type="ARBA" id="ARBA00023180"/>
    </source>
</evidence>
<comment type="similarity">
    <text evidence="2">Belongs to the EMC1 family.</text>
</comment>
<evidence type="ECO:0000256" key="9">
    <source>
        <dbReference type="ARBA" id="ARBA00023136"/>
    </source>
</evidence>
<dbReference type="PANTHER" id="PTHR21573">
    <property type="entry name" value="ER MEMBRANE PROTEIN COMPLEX SUBUNIT 1"/>
    <property type="match status" value="1"/>
</dbReference>
<keyword evidence="7" id="KW-0256">Endoplasmic reticulum</keyword>
<evidence type="ECO:0000256" key="6">
    <source>
        <dbReference type="ARBA" id="ARBA00022729"/>
    </source>
</evidence>
<dbReference type="EMBL" id="JAEVFJ010000008">
    <property type="protein sequence ID" value="KAH8102954.1"/>
    <property type="molecule type" value="Genomic_DNA"/>
</dbReference>
<evidence type="ECO:0000259" key="13">
    <source>
        <dbReference type="Pfam" id="PF25293"/>
    </source>
</evidence>
<dbReference type="GO" id="GO:0072546">
    <property type="term" value="C:EMC complex"/>
    <property type="evidence" value="ECO:0007669"/>
    <property type="project" value="InterPro"/>
</dbReference>
<evidence type="ECO:0000259" key="12">
    <source>
        <dbReference type="Pfam" id="PF07774"/>
    </source>
</evidence>
<organism evidence="14 15">
    <name type="scientific">Cristinia sonorae</name>
    <dbReference type="NCBI Taxonomy" id="1940300"/>
    <lineage>
        <taxon>Eukaryota</taxon>
        <taxon>Fungi</taxon>
        <taxon>Dikarya</taxon>
        <taxon>Basidiomycota</taxon>
        <taxon>Agaricomycotina</taxon>
        <taxon>Agaricomycetes</taxon>
        <taxon>Agaricomycetidae</taxon>
        <taxon>Agaricales</taxon>
        <taxon>Pleurotineae</taxon>
        <taxon>Stephanosporaceae</taxon>
        <taxon>Cristinia</taxon>
    </lineage>
</organism>
<feature type="domain" description="ER membrane protein complex subunit 1 C-terminal" evidence="12">
    <location>
        <begin position="805"/>
        <end position="1022"/>
    </location>
</feature>
<dbReference type="Pfam" id="PF25293">
    <property type="entry name" value="Beta-prop_EMC1_N"/>
    <property type="match status" value="1"/>
</dbReference>
<dbReference type="InterPro" id="IPR011678">
    <property type="entry name" value="EMC1_C"/>
</dbReference>
<feature type="signal peptide" evidence="11">
    <location>
        <begin position="1"/>
        <end position="19"/>
    </location>
</feature>
<dbReference type="AlphaFoldDB" id="A0A8K0XRX4"/>
<evidence type="ECO:0000256" key="7">
    <source>
        <dbReference type="ARBA" id="ARBA00022824"/>
    </source>
</evidence>
<keyword evidence="8" id="KW-1133">Transmembrane helix</keyword>
<evidence type="ECO:0000256" key="4">
    <source>
        <dbReference type="ARBA" id="ARBA00020824"/>
    </source>
</evidence>
<sequence length="1024" mass="111801">MRVTATWFWLASLISPILAIHASEAGIIDWHKPLVGVPLISSHHTAPSFHRTENARDRSTKSVVLTTTASNVVAALHPENGTVAWRHTFDERDHVIAYKASGDRVASISGPGGAAFRVFNVHTGALVIEQQLHTLESGRLFEPPSLGVGLAFESSSPNSDVFVLTDGHTVRRISGGNGEVQWVWSSPDQSSLYVYSDIVTTPSAVYLVGLAKSFAAYTIHIAAVSPTTGELLASVDVPSTVTDGPSQLLVLRNKSKDRHVIWLEDGRIRSLKLSPELKEKATATKGALYKKLIDVKLSEDGQLVGIKQDGSGRVIKLAEDGTLKVTWEFENSATSKAYTESMYTGGKDMNGETYIARVFWSHVLRTASAHVLAPHLADGKGLITGFTFPFATHSHGIISHVALDAVNPAELQVLSRILVTTSTGGVQLWQQDQLQWTREEGLSDIRAAEMVELPESKAVTTQAANEENESFSARLSRQISDAKDFPQYAINFARRFATGSYASVSSSVAPQANASQSLSRDTFGLRKIIVAATSHGKVFGIDSSNGEIIWSRVFGLGWAHEVGGRIIPLKLFVTKTVGDAEGENPQVVVVAERKADNTLVDTVVFHIDALTGADVLGVSKDKDVLQGKDVIAGPSVGAYLFQNDAAKIVILFDEFLQTHIFPDTAFNYDVFTRVVKSLHFPLRSSAGTSRTLTGHKINPVKEFTGKHVAYPTWTSAFPSNEEIRAIVTRPSSSPVASFGKVLGNRTTLYKYLNPNALVVLTGTTTAAKVKSCSVYVIDASKGSILYHSVIPPLLSGECDVKAVFTENWLVYHYYDSETGPGDQTKSHRIVSVEFYEGNKGDDKTSSSDLSSYSNASTSVYHFEQGYIFPRGISAMATTSTKYGISVKDILVATDNGQIVSIPRRFIDPRRPKRKVTAEEQEEWLMTYDSLLPDDPRRALSHKYQILNARQILTSPSLLESTSLIFTYGPLDLFSTRSSPSGTFDVLSEDFNKVQLVLTVLGLLGAILVSRPMVGRKKVKERWYE</sequence>
<keyword evidence="15" id="KW-1185">Reference proteome</keyword>
<feature type="domain" description="EMC1 first beta-propeller" evidence="13">
    <location>
        <begin position="19"/>
        <end position="440"/>
    </location>
</feature>
<dbReference type="InterPro" id="IPR011047">
    <property type="entry name" value="Quinoprotein_ADH-like_sf"/>
</dbReference>
<comment type="caution">
    <text evidence="14">The sequence shown here is derived from an EMBL/GenBank/DDBJ whole genome shotgun (WGS) entry which is preliminary data.</text>
</comment>
<dbReference type="PANTHER" id="PTHR21573:SF0">
    <property type="entry name" value="ER MEMBRANE PROTEIN COMPLEX SUBUNIT 1"/>
    <property type="match status" value="1"/>
</dbReference>
<dbReference type="OrthoDB" id="28092at2759"/>